<keyword evidence="2" id="KW-0430">Lectin</keyword>
<dbReference type="InterPro" id="IPR016186">
    <property type="entry name" value="C-type_lectin-like/link_sf"/>
</dbReference>
<dbReference type="PROSITE" id="PS50041">
    <property type="entry name" value="C_TYPE_LECTIN_2"/>
    <property type="match status" value="1"/>
</dbReference>
<dbReference type="Pfam" id="PF01391">
    <property type="entry name" value="Collagen"/>
    <property type="match status" value="1"/>
</dbReference>
<keyword evidence="4" id="KW-0176">Collagen</keyword>
<evidence type="ECO:0000256" key="6">
    <source>
        <dbReference type="SAM" id="MobiDB-lite"/>
    </source>
</evidence>
<dbReference type="GeneTree" id="ENSGT00940000154368"/>
<keyword evidence="1" id="KW-0732">Signal</keyword>
<proteinExistence type="predicted"/>
<dbReference type="InterPro" id="IPR008160">
    <property type="entry name" value="Collagen"/>
</dbReference>
<feature type="region of interest" description="Disordered" evidence="6">
    <location>
        <begin position="92"/>
        <end position="154"/>
    </location>
</feature>
<dbReference type="Proteomes" id="UP000472274">
    <property type="component" value="Unplaced"/>
</dbReference>
<dbReference type="Gene3D" id="1.20.5.320">
    <property type="entry name" value="6-Phosphogluconate Dehydrogenase, domain 3"/>
    <property type="match status" value="1"/>
</dbReference>
<dbReference type="PROSITE" id="PS00615">
    <property type="entry name" value="C_TYPE_LECTIN_1"/>
    <property type="match status" value="1"/>
</dbReference>
<evidence type="ECO:0000256" key="5">
    <source>
        <dbReference type="ARBA" id="ARBA00023157"/>
    </source>
</evidence>
<accession>A0A674IVT5</accession>
<evidence type="ECO:0000256" key="4">
    <source>
        <dbReference type="ARBA" id="ARBA00023119"/>
    </source>
</evidence>
<dbReference type="GO" id="GO:0005581">
    <property type="term" value="C:collagen trimer"/>
    <property type="evidence" value="ECO:0007669"/>
    <property type="project" value="UniProtKB-KW"/>
</dbReference>
<dbReference type="Ensembl" id="ENSTMTT00000013524.1">
    <property type="protein sequence ID" value="ENSTMTP00000013075.1"/>
    <property type="gene ID" value="ENSTMTG00000009465.1"/>
</dbReference>
<dbReference type="InterPro" id="IPR051077">
    <property type="entry name" value="Ca-dependent_lectin"/>
</dbReference>
<keyword evidence="5" id="KW-1015">Disulfide bond</keyword>
<dbReference type="GO" id="GO:0030246">
    <property type="term" value="F:carbohydrate binding"/>
    <property type="evidence" value="ECO:0007669"/>
    <property type="project" value="UniProtKB-KW"/>
</dbReference>
<dbReference type="GO" id="GO:0005771">
    <property type="term" value="C:multivesicular body"/>
    <property type="evidence" value="ECO:0007669"/>
    <property type="project" value="TreeGrafter"/>
</dbReference>
<dbReference type="Gene3D" id="3.10.100.10">
    <property type="entry name" value="Mannose-Binding Protein A, subunit A"/>
    <property type="match status" value="1"/>
</dbReference>
<evidence type="ECO:0000313" key="8">
    <source>
        <dbReference type="Ensembl" id="ENSTMTP00000013075.1"/>
    </source>
</evidence>
<feature type="domain" description="C-type lectin" evidence="7">
    <location>
        <begin position="194"/>
        <end position="304"/>
    </location>
</feature>
<evidence type="ECO:0000256" key="3">
    <source>
        <dbReference type="ARBA" id="ARBA00022837"/>
    </source>
</evidence>
<dbReference type="AlphaFoldDB" id="A0A674IVT5"/>
<evidence type="ECO:0000256" key="2">
    <source>
        <dbReference type="ARBA" id="ARBA00022734"/>
    </source>
</evidence>
<organism evidence="8 9">
    <name type="scientific">Terrapene triunguis</name>
    <name type="common">Three-toed box turtle</name>
    <dbReference type="NCBI Taxonomy" id="2587831"/>
    <lineage>
        <taxon>Eukaryota</taxon>
        <taxon>Metazoa</taxon>
        <taxon>Chordata</taxon>
        <taxon>Craniata</taxon>
        <taxon>Vertebrata</taxon>
        <taxon>Euteleostomi</taxon>
        <taxon>Archelosauria</taxon>
        <taxon>Testudinata</taxon>
        <taxon>Testudines</taxon>
        <taxon>Cryptodira</taxon>
        <taxon>Durocryptodira</taxon>
        <taxon>Testudinoidea</taxon>
        <taxon>Emydidae</taxon>
        <taxon>Terrapene</taxon>
    </lineage>
</organism>
<evidence type="ECO:0000259" key="7">
    <source>
        <dbReference type="PROSITE" id="PS50041"/>
    </source>
</evidence>
<dbReference type="InterPro" id="IPR018378">
    <property type="entry name" value="C-type_lectin_CS"/>
</dbReference>
<dbReference type="InterPro" id="IPR016187">
    <property type="entry name" value="CTDL_fold"/>
</dbReference>
<dbReference type="PANTHER" id="PTHR24024:SF42">
    <property type="entry name" value="MANNOSE-BINDING PROTEIN"/>
    <property type="match status" value="1"/>
</dbReference>
<feature type="compositionally biased region" description="Basic and acidic residues" evidence="6">
    <location>
        <begin position="95"/>
        <end position="110"/>
    </location>
</feature>
<reference evidence="8" key="1">
    <citation type="submission" date="2025-08" db="UniProtKB">
        <authorList>
            <consortium name="Ensembl"/>
        </authorList>
    </citation>
    <scope>IDENTIFICATION</scope>
</reference>
<dbReference type="InParanoid" id="A0A674IVT5"/>
<keyword evidence="3" id="KW-0106">Calcium</keyword>
<protein>
    <recommendedName>
        <fullName evidence="7">C-type lectin domain-containing protein</fullName>
    </recommendedName>
</protein>
<dbReference type="FunCoup" id="A0A674IVT5">
    <property type="interactions" value="37"/>
</dbReference>
<dbReference type="GO" id="GO:0005615">
    <property type="term" value="C:extracellular space"/>
    <property type="evidence" value="ECO:0007669"/>
    <property type="project" value="TreeGrafter"/>
</dbReference>
<dbReference type="SUPFAM" id="SSF56436">
    <property type="entry name" value="C-type lectin-like"/>
    <property type="match status" value="1"/>
</dbReference>
<reference evidence="8" key="2">
    <citation type="submission" date="2025-09" db="UniProtKB">
        <authorList>
            <consortium name="Ensembl"/>
        </authorList>
    </citation>
    <scope>IDENTIFICATION</scope>
</reference>
<name>A0A674IVT5_9SAUR</name>
<dbReference type="InterPro" id="IPR001304">
    <property type="entry name" value="C-type_lectin-like"/>
</dbReference>
<evidence type="ECO:0000313" key="9">
    <source>
        <dbReference type="Proteomes" id="UP000472274"/>
    </source>
</evidence>
<evidence type="ECO:0000256" key="1">
    <source>
        <dbReference type="ARBA" id="ARBA00022729"/>
    </source>
</evidence>
<sequence>MQLGRNPLDLLRFLVHCIQLHHQSDKLAVRYIASLCIGHRSTGLTMHLCQPFKALVLAVALMMSSGVDINKHEENMNACPVIQCCAPGTNGLSGRDGRDGKKGPKGEKGDQGAGLRGLQGFPGKAGPQGTKGDQGPQGEKGQKGESASEKSTLSDSAFDALQRQVTALEKNIQTLQADISRHQKFFSLRWVKSVGKKTFMSTGTKDSFKNGKSLCAKAGGALACPHNHAENTALREILKDSEQAYLGMSNVQTEGKFLYLNGEPVTYTNWNTGEPNHNKNEDCVAMYDNGKWNDIVCSNSEMLIICEF</sequence>
<dbReference type="Pfam" id="PF00059">
    <property type="entry name" value="Lectin_C"/>
    <property type="match status" value="1"/>
</dbReference>
<dbReference type="SMART" id="SM00034">
    <property type="entry name" value="CLECT"/>
    <property type="match status" value="1"/>
</dbReference>
<keyword evidence="9" id="KW-1185">Reference proteome</keyword>
<dbReference type="PANTHER" id="PTHR24024">
    <property type="entry name" value="PULMONARY SURFACTANT-ASSOCIATED PROTEIN A"/>
    <property type="match status" value="1"/>
</dbReference>